<dbReference type="EMBL" id="CM047897">
    <property type="protein sequence ID" value="KAJ0113429.1"/>
    <property type="molecule type" value="Genomic_DNA"/>
</dbReference>
<evidence type="ECO:0000313" key="1">
    <source>
        <dbReference type="EMBL" id="KAJ0113429.1"/>
    </source>
</evidence>
<reference evidence="2" key="1">
    <citation type="journal article" date="2023" name="G3 (Bethesda)">
        <title>Genome assembly and association tests identify interacting loci associated with vigor, precocity, and sex in interspecific pistachio rootstocks.</title>
        <authorList>
            <person name="Palmer W."/>
            <person name="Jacygrad E."/>
            <person name="Sagayaradj S."/>
            <person name="Cavanaugh K."/>
            <person name="Han R."/>
            <person name="Bertier L."/>
            <person name="Beede B."/>
            <person name="Kafkas S."/>
            <person name="Golino D."/>
            <person name="Preece J."/>
            <person name="Michelmore R."/>
        </authorList>
    </citation>
    <scope>NUCLEOTIDE SEQUENCE [LARGE SCALE GENOMIC DNA]</scope>
</reference>
<organism evidence="1 2">
    <name type="scientific">Pistacia atlantica</name>
    <dbReference type="NCBI Taxonomy" id="434234"/>
    <lineage>
        <taxon>Eukaryota</taxon>
        <taxon>Viridiplantae</taxon>
        <taxon>Streptophyta</taxon>
        <taxon>Embryophyta</taxon>
        <taxon>Tracheophyta</taxon>
        <taxon>Spermatophyta</taxon>
        <taxon>Magnoliopsida</taxon>
        <taxon>eudicotyledons</taxon>
        <taxon>Gunneridae</taxon>
        <taxon>Pentapetalae</taxon>
        <taxon>rosids</taxon>
        <taxon>malvids</taxon>
        <taxon>Sapindales</taxon>
        <taxon>Anacardiaceae</taxon>
        <taxon>Pistacia</taxon>
    </lineage>
</organism>
<keyword evidence="2" id="KW-1185">Reference proteome</keyword>
<name>A0ACC1CD71_9ROSI</name>
<gene>
    <name evidence="1" type="ORF">Patl1_03607</name>
</gene>
<proteinExistence type="predicted"/>
<sequence length="427" mass="47368">MSCLLLRNCFLLQVVIVSRSLHILHVFLKQLLTFERKAEERDNVMVEGVLSGSNIGDIHGSSSAKNRQFFVSEDEVSYGDHMPFRTRPPDAETLCKKEHWSPGRTISSSGINWVSLFELMLQIAMKNTEEYARSEAVSIMNMIVMSNRSYMERGRFGQKLVLKSISQLLKHEAGLYVQKEALHLLYLLLNCKPHHVVVAIGVSGCGYLAQISGTGTRTCRVGPKVFVAFCCGCKEVGNAGAVDINQDNSSAAKDFSMILEGLADCIACRGNGLQELELRRNAVILLAFLASSGVSGFEILVNHKLNREANFLMLILQVLVSEMDTEAAGDTVPAENFKARTVLMREALILLNRLVSNPAYSAIVLQILTGSRDMASLTIDVANRFSRKDPRLGESNPSSRQMRESEVVDLGRVFRKRVFTFLGENIS</sequence>
<evidence type="ECO:0000313" key="2">
    <source>
        <dbReference type="Proteomes" id="UP001164250"/>
    </source>
</evidence>
<dbReference type="Proteomes" id="UP001164250">
    <property type="component" value="Chromosome 1"/>
</dbReference>
<comment type="caution">
    <text evidence="1">The sequence shown here is derived from an EMBL/GenBank/DDBJ whole genome shotgun (WGS) entry which is preliminary data.</text>
</comment>
<protein>
    <submittedName>
        <fullName evidence="1">Uncharacterized protein</fullName>
    </submittedName>
</protein>
<accession>A0ACC1CD71</accession>